<comment type="caution">
    <text evidence="1">The sequence shown here is derived from an EMBL/GenBank/DDBJ whole genome shotgun (WGS) entry which is preliminary data.</text>
</comment>
<name>A0A554VBJ9_9FLAO</name>
<reference evidence="1 2" key="1">
    <citation type="submission" date="2019-07" db="EMBL/GenBank/DDBJ databases">
        <title>The draft genome sequence of Aquimarina algiphila M91.</title>
        <authorList>
            <person name="Meng X."/>
        </authorList>
    </citation>
    <scope>NUCLEOTIDE SEQUENCE [LARGE SCALE GENOMIC DNA]</scope>
    <source>
        <strain evidence="1 2">M91</strain>
    </source>
</reference>
<dbReference type="RefSeq" id="WP_143918802.1">
    <property type="nucleotide sequence ID" value="NZ_CANMXV010000088.1"/>
</dbReference>
<proteinExistence type="predicted"/>
<keyword evidence="2" id="KW-1185">Reference proteome</keyword>
<dbReference type="Proteomes" id="UP000318833">
    <property type="component" value="Unassembled WGS sequence"/>
</dbReference>
<gene>
    <name evidence="1" type="ORF">FOF46_28135</name>
</gene>
<evidence type="ECO:0000313" key="1">
    <source>
        <dbReference type="EMBL" id="TSE03936.1"/>
    </source>
</evidence>
<dbReference type="AlphaFoldDB" id="A0A554VBJ9"/>
<dbReference type="EMBL" id="VLNR01000094">
    <property type="protein sequence ID" value="TSE03936.1"/>
    <property type="molecule type" value="Genomic_DNA"/>
</dbReference>
<evidence type="ECO:0000313" key="2">
    <source>
        <dbReference type="Proteomes" id="UP000318833"/>
    </source>
</evidence>
<organism evidence="1 2">
    <name type="scientific">Aquimarina algiphila</name>
    <dbReference type="NCBI Taxonomy" id="2047982"/>
    <lineage>
        <taxon>Bacteria</taxon>
        <taxon>Pseudomonadati</taxon>
        <taxon>Bacteroidota</taxon>
        <taxon>Flavobacteriia</taxon>
        <taxon>Flavobacteriales</taxon>
        <taxon>Flavobacteriaceae</taxon>
        <taxon>Aquimarina</taxon>
    </lineage>
</organism>
<sequence>MTNNLTEKIKSLIEDFEKQNPESKQDKNALKQILDQLDDMRLYSIYKNSKSMKNLFLPRKLKVQ</sequence>
<accession>A0A554VBJ9</accession>
<protein>
    <submittedName>
        <fullName evidence="1">Uncharacterized protein</fullName>
    </submittedName>
</protein>